<name>A0AA36HQH7_9DINO</name>
<keyword evidence="2" id="KW-1185">Reference proteome</keyword>
<evidence type="ECO:0000313" key="1">
    <source>
        <dbReference type="EMBL" id="CAJ1372669.1"/>
    </source>
</evidence>
<organism evidence="1 2">
    <name type="scientific">Effrenium voratum</name>
    <dbReference type="NCBI Taxonomy" id="2562239"/>
    <lineage>
        <taxon>Eukaryota</taxon>
        <taxon>Sar</taxon>
        <taxon>Alveolata</taxon>
        <taxon>Dinophyceae</taxon>
        <taxon>Suessiales</taxon>
        <taxon>Symbiodiniaceae</taxon>
        <taxon>Effrenium</taxon>
    </lineage>
</organism>
<gene>
    <name evidence="1" type="ORF">EVOR1521_LOCUS2698</name>
</gene>
<evidence type="ECO:0000313" key="2">
    <source>
        <dbReference type="Proteomes" id="UP001178507"/>
    </source>
</evidence>
<comment type="caution">
    <text evidence="1">The sequence shown here is derived from an EMBL/GenBank/DDBJ whole genome shotgun (WGS) entry which is preliminary data.</text>
</comment>
<sequence length="112" mass="12906">MLARECPNLLAELFEEIALPDFSHDLRQFETFRTAYRLMRTPRLGQVRAKDIRKSLEICSPVFGASTFKVMDFNLDIELMDITPPTQEMKAVRKGNLTWRRGASFGNPKCIP</sequence>
<reference evidence="1" key="1">
    <citation type="submission" date="2023-08" db="EMBL/GenBank/DDBJ databases">
        <authorList>
            <person name="Chen Y."/>
            <person name="Shah S."/>
            <person name="Dougan E. K."/>
            <person name="Thang M."/>
            <person name="Chan C."/>
        </authorList>
    </citation>
    <scope>NUCLEOTIDE SEQUENCE</scope>
</reference>
<accession>A0AA36HQH7</accession>
<dbReference type="Proteomes" id="UP001178507">
    <property type="component" value="Unassembled WGS sequence"/>
</dbReference>
<dbReference type="EMBL" id="CAUJNA010000150">
    <property type="protein sequence ID" value="CAJ1372669.1"/>
    <property type="molecule type" value="Genomic_DNA"/>
</dbReference>
<protein>
    <submittedName>
        <fullName evidence="1">Uncharacterized protein</fullName>
    </submittedName>
</protein>
<dbReference type="AlphaFoldDB" id="A0AA36HQH7"/>
<proteinExistence type="predicted"/>